<proteinExistence type="predicted"/>
<dbReference type="Pfam" id="PF12900">
    <property type="entry name" value="Pyridox_ox_2"/>
    <property type="match status" value="1"/>
</dbReference>
<dbReference type="InterPro" id="IPR012349">
    <property type="entry name" value="Split_barrel_FMN-bd"/>
</dbReference>
<dbReference type="InterPro" id="IPR024747">
    <property type="entry name" value="Pyridox_Oxase-rel"/>
</dbReference>
<dbReference type="AlphaFoldDB" id="A0A239BTE9"/>
<reference evidence="2" key="1">
    <citation type="submission" date="2017-06" db="EMBL/GenBank/DDBJ databases">
        <authorList>
            <person name="Varghese N."/>
            <person name="Submissions S."/>
        </authorList>
    </citation>
    <scope>NUCLEOTIDE SEQUENCE [LARGE SCALE GENOMIC DNA]</scope>
    <source>
        <strain evidence="2">DSM 44485</strain>
    </source>
</reference>
<dbReference type="RefSeq" id="WP_089314619.1">
    <property type="nucleotide sequence ID" value="NZ_FZNP01000011.1"/>
</dbReference>
<evidence type="ECO:0000313" key="2">
    <source>
        <dbReference type="Proteomes" id="UP000198420"/>
    </source>
</evidence>
<dbReference type="Gene3D" id="2.30.110.10">
    <property type="entry name" value="Electron Transport, Fmn-binding Protein, Chain A"/>
    <property type="match status" value="1"/>
</dbReference>
<dbReference type="SUPFAM" id="SSF50475">
    <property type="entry name" value="FMN-binding split barrel"/>
    <property type="match status" value="1"/>
</dbReference>
<name>A0A239BTE9_9ACTN</name>
<protein>
    <submittedName>
        <fullName evidence="1">Pyridoxamine 5'-phosphate oxidase</fullName>
    </submittedName>
</protein>
<accession>A0A239BTE9</accession>
<gene>
    <name evidence="1" type="ORF">SAMN06265355_111102</name>
</gene>
<dbReference type="Proteomes" id="UP000198420">
    <property type="component" value="Unassembled WGS sequence"/>
</dbReference>
<keyword evidence="2" id="KW-1185">Reference proteome</keyword>
<organism evidence="1 2">
    <name type="scientific">Actinomadura mexicana</name>
    <dbReference type="NCBI Taxonomy" id="134959"/>
    <lineage>
        <taxon>Bacteria</taxon>
        <taxon>Bacillati</taxon>
        <taxon>Actinomycetota</taxon>
        <taxon>Actinomycetes</taxon>
        <taxon>Streptosporangiales</taxon>
        <taxon>Thermomonosporaceae</taxon>
        <taxon>Actinomadura</taxon>
    </lineage>
</organism>
<evidence type="ECO:0000313" key="1">
    <source>
        <dbReference type="EMBL" id="SNS11297.1"/>
    </source>
</evidence>
<sequence>MHLDHSGMEILDDGECRALLRRSTIGRIVFTLQALPTVQPVNFVFDGEFIVVKTSSASRLATAASDTIVAFEIDDIDADAGRGWSVVTVGPAHRVTEPGEIARLSALPLRSWAPGEHDQFIVVRPRLVTGRRIPDRVPVRAPRS</sequence>
<dbReference type="OrthoDB" id="3212118at2"/>
<dbReference type="EMBL" id="FZNP01000011">
    <property type="protein sequence ID" value="SNS11297.1"/>
    <property type="molecule type" value="Genomic_DNA"/>
</dbReference>